<dbReference type="InterPro" id="IPR016288">
    <property type="entry name" value="Beta_cellobiohydrolase"/>
</dbReference>
<feature type="chain" id="PRO_5039745092" description="Glucanase" evidence="11">
    <location>
        <begin position="24"/>
        <end position="343"/>
    </location>
</feature>
<feature type="active site" description="Proton acceptor" evidence="8">
    <location>
        <position position="314"/>
    </location>
</feature>
<dbReference type="AlphaFoldDB" id="A0A6G4TZG5"/>
<proteinExistence type="inferred from homology"/>
<dbReference type="Gene3D" id="3.20.20.40">
    <property type="entry name" value="1, 4-beta cellobiohydrolase"/>
    <property type="match status" value="1"/>
</dbReference>
<dbReference type="GO" id="GO:0030245">
    <property type="term" value="P:cellulose catabolic process"/>
    <property type="evidence" value="ECO:0007669"/>
    <property type="project" value="UniProtKB-KW"/>
</dbReference>
<dbReference type="PROSITE" id="PS00655">
    <property type="entry name" value="GLYCOSYL_HYDROL_F6_1"/>
    <property type="match status" value="1"/>
</dbReference>
<accession>A0A6G4TZG5</accession>
<evidence type="ECO:0000256" key="7">
    <source>
        <dbReference type="ARBA" id="ARBA00023326"/>
    </source>
</evidence>
<keyword evidence="3 11" id="KW-0136">Cellulose degradation</keyword>
<dbReference type="InterPro" id="IPR001524">
    <property type="entry name" value="Glyco_hydro_6_CS"/>
</dbReference>
<keyword evidence="6 11" id="KW-0326">Glycosidase</keyword>
<protein>
    <recommendedName>
        <fullName evidence="11">Glucanase</fullName>
        <ecNumber evidence="11">3.2.1.-</ecNumber>
    </recommendedName>
</protein>
<name>A0A6G4TZG5_9ACTN</name>
<dbReference type="EC" id="3.2.1.-" evidence="11"/>
<feature type="active site" evidence="10">
    <location>
        <position position="125"/>
    </location>
</feature>
<evidence type="ECO:0000256" key="5">
    <source>
        <dbReference type="ARBA" id="ARBA00023277"/>
    </source>
</evidence>
<feature type="signal peptide" evidence="11">
    <location>
        <begin position="1"/>
        <end position="23"/>
    </location>
</feature>
<dbReference type="Pfam" id="PF01341">
    <property type="entry name" value="Glyco_hydro_6"/>
    <property type="match status" value="1"/>
</dbReference>
<evidence type="ECO:0000256" key="6">
    <source>
        <dbReference type="ARBA" id="ARBA00023295"/>
    </source>
</evidence>
<evidence type="ECO:0000256" key="3">
    <source>
        <dbReference type="ARBA" id="ARBA00023001"/>
    </source>
</evidence>
<feature type="binding site" evidence="9">
    <location>
        <position position="89"/>
    </location>
    <ligand>
        <name>substrate</name>
    </ligand>
</feature>
<keyword evidence="7 11" id="KW-0624">Polysaccharide degradation</keyword>
<feature type="active site" description="Proton donor" evidence="8">
    <location>
        <position position="163"/>
    </location>
</feature>
<dbReference type="PANTHER" id="PTHR34876:SF4">
    <property type="entry name" value="1,4-BETA-D-GLUCAN CELLOBIOHYDROLASE C-RELATED"/>
    <property type="match status" value="1"/>
</dbReference>
<keyword evidence="2 11" id="KW-0378">Hydrolase</keyword>
<evidence type="ECO:0000256" key="10">
    <source>
        <dbReference type="PROSITE-ProRule" id="PRU10056"/>
    </source>
</evidence>
<evidence type="ECO:0000256" key="11">
    <source>
        <dbReference type="RuleBase" id="RU361186"/>
    </source>
</evidence>
<keyword evidence="14" id="KW-1185">Reference proteome</keyword>
<feature type="binding site" evidence="9">
    <location>
        <position position="308"/>
    </location>
    <ligand>
        <name>substrate</name>
    </ligand>
</feature>
<dbReference type="EMBL" id="JAAKZV010000047">
    <property type="protein sequence ID" value="NGN64910.1"/>
    <property type="molecule type" value="Genomic_DNA"/>
</dbReference>
<dbReference type="PIRSF" id="PIRSF001100">
    <property type="entry name" value="Beta_cellobiohydrolase"/>
    <property type="match status" value="1"/>
</dbReference>
<feature type="binding site" evidence="9">
    <location>
        <position position="237"/>
    </location>
    <ligand>
        <name>substrate</name>
    </ligand>
</feature>
<keyword evidence="1 11" id="KW-0732">Signal</keyword>
<dbReference type="RefSeq" id="WP_165236855.1">
    <property type="nucleotide sequence ID" value="NZ_JAAKZV010000047.1"/>
</dbReference>
<dbReference type="PRINTS" id="PR00733">
    <property type="entry name" value="GLHYDRLASE6"/>
</dbReference>
<dbReference type="SUPFAM" id="SSF51989">
    <property type="entry name" value="Glycosyl hydrolases family 6, cellulases"/>
    <property type="match status" value="1"/>
</dbReference>
<evidence type="ECO:0000313" key="13">
    <source>
        <dbReference type="EMBL" id="NGN64910.1"/>
    </source>
</evidence>
<organism evidence="13 14">
    <name type="scientific">Streptomyces coryli</name>
    <dbReference type="NCBI Taxonomy" id="1128680"/>
    <lineage>
        <taxon>Bacteria</taxon>
        <taxon>Bacillati</taxon>
        <taxon>Actinomycetota</taxon>
        <taxon>Actinomycetes</taxon>
        <taxon>Kitasatosporales</taxon>
        <taxon>Streptomycetaceae</taxon>
        <taxon>Streptomyces</taxon>
    </lineage>
</organism>
<sequence length="343" mass="36366">MSFTAPVRTAALGSALAASFLLAGCAQPGGGEDTAGGGAQAQQAVQNVSPFWADPRSDAAKQVASWQKAGRDKDAKLLERISEQPQAVWPTGGEDPGPDVKQAVETAARNKAVPVLVAYNIPHRDCGQHSAGGAKDAKAYQKWIGAFADNIEDNKAIVILEPDAVAHLITGCTPKSEYKERTQLLSGAVERLKKKPNVKVYLDAGTSGWVTDYGKLAKPMFDSGVAQADGFALNVSNFQPTDEVQAYGKLVSRRLGKAHFVIDTSRNGNGPLPGNRKNPWCNPPGRALGEPPTTKTGDKLVDAYLWIKHPGDSDGECRGGPKAGEWWPDYALGLARAAAANDR</sequence>
<evidence type="ECO:0000256" key="1">
    <source>
        <dbReference type="ARBA" id="ARBA00022729"/>
    </source>
</evidence>
<feature type="region of interest" description="Disordered" evidence="12">
    <location>
        <begin position="264"/>
        <end position="294"/>
    </location>
</feature>
<feature type="binding site" evidence="9">
    <location>
        <position position="209"/>
    </location>
    <ligand>
        <name>substrate</name>
    </ligand>
</feature>
<comment type="caution">
    <text evidence="13">The sequence shown here is derived from an EMBL/GenBank/DDBJ whole genome shotgun (WGS) entry which is preliminary data.</text>
</comment>
<feature type="binding site" evidence="9">
    <location>
        <position position="280"/>
    </location>
    <ligand>
        <name>substrate</name>
    </ligand>
</feature>
<dbReference type="InterPro" id="IPR036434">
    <property type="entry name" value="Beta_cellobiohydrolase_sf"/>
</dbReference>
<evidence type="ECO:0000256" key="8">
    <source>
        <dbReference type="PIRSR" id="PIRSR001100-1"/>
    </source>
</evidence>
<evidence type="ECO:0000313" key="14">
    <source>
        <dbReference type="Proteomes" id="UP000481583"/>
    </source>
</evidence>
<dbReference type="Proteomes" id="UP000481583">
    <property type="component" value="Unassembled WGS sequence"/>
</dbReference>
<evidence type="ECO:0000256" key="4">
    <source>
        <dbReference type="ARBA" id="ARBA00023157"/>
    </source>
</evidence>
<dbReference type="PANTHER" id="PTHR34876">
    <property type="match status" value="1"/>
</dbReference>
<keyword evidence="5 11" id="KW-0119">Carbohydrate metabolism</keyword>
<evidence type="ECO:0000256" key="9">
    <source>
        <dbReference type="PIRSR" id="PIRSR001100-2"/>
    </source>
</evidence>
<keyword evidence="4" id="KW-1015">Disulfide bond</keyword>
<gene>
    <name evidence="13" type="ORF">G5C51_13510</name>
</gene>
<evidence type="ECO:0000256" key="12">
    <source>
        <dbReference type="SAM" id="MobiDB-lite"/>
    </source>
</evidence>
<dbReference type="GO" id="GO:0004553">
    <property type="term" value="F:hydrolase activity, hydrolyzing O-glycosyl compounds"/>
    <property type="evidence" value="ECO:0007669"/>
    <property type="project" value="InterPro"/>
</dbReference>
<reference evidence="13 14" key="1">
    <citation type="submission" date="2020-02" db="EMBL/GenBank/DDBJ databases">
        <title>Whole-genome analyses of novel actinobacteria.</title>
        <authorList>
            <person name="Sahin N."/>
        </authorList>
    </citation>
    <scope>NUCLEOTIDE SEQUENCE [LARGE SCALE GENOMIC DNA]</scope>
    <source>
        <strain evidence="13 14">A7024</strain>
    </source>
</reference>
<evidence type="ECO:0000256" key="2">
    <source>
        <dbReference type="ARBA" id="ARBA00022801"/>
    </source>
</evidence>
<comment type="similarity">
    <text evidence="11">Belongs to the glycosyl hydrolase family 6.</text>
</comment>